<dbReference type="PROSITE" id="PS50404">
    <property type="entry name" value="GST_NTER"/>
    <property type="match status" value="1"/>
</dbReference>
<comment type="caution">
    <text evidence="2">The sequence shown here is derived from an EMBL/GenBank/DDBJ whole genome shotgun (WGS) entry which is preliminary data.</text>
</comment>
<evidence type="ECO:0000259" key="1">
    <source>
        <dbReference type="PROSITE" id="PS50404"/>
    </source>
</evidence>
<organism evidence="2 3">
    <name type="scientific">Mycena pura</name>
    <dbReference type="NCBI Taxonomy" id="153505"/>
    <lineage>
        <taxon>Eukaryota</taxon>
        <taxon>Fungi</taxon>
        <taxon>Dikarya</taxon>
        <taxon>Basidiomycota</taxon>
        <taxon>Agaricomycotina</taxon>
        <taxon>Agaricomycetes</taxon>
        <taxon>Agaricomycetidae</taxon>
        <taxon>Agaricales</taxon>
        <taxon>Marasmiineae</taxon>
        <taxon>Mycenaceae</taxon>
        <taxon>Mycena</taxon>
    </lineage>
</organism>
<dbReference type="InterPro" id="IPR036249">
    <property type="entry name" value="Thioredoxin-like_sf"/>
</dbReference>
<dbReference type="CDD" id="cd00570">
    <property type="entry name" value="GST_N_family"/>
    <property type="match status" value="1"/>
</dbReference>
<name>A0AAD6YPE5_9AGAR</name>
<protein>
    <recommendedName>
        <fullName evidence="1">GST N-terminal domain-containing protein</fullName>
    </recommendedName>
</protein>
<evidence type="ECO:0000313" key="2">
    <source>
        <dbReference type="EMBL" id="KAJ7225537.1"/>
    </source>
</evidence>
<proteinExistence type="predicted"/>
<dbReference type="Gene3D" id="3.40.30.10">
    <property type="entry name" value="Glutaredoxin"/>
    <property type="match status" value="1"/>
</dbReference>
<feature type="domain" description="GST N-terminal" evidence="1">
    <location>
        <begin position="4"/>
        <end position="104"/>
    </location>
</feature>
<dbReference type="EMBL" id="JARJCW010000004">
    <property type="protein sequence ID" value="KAJ7225537.1"/>
    <property type="molecule type" value="Genomic_DNA"/>
</dbReference>
<sequence>MSVPKAVLYYSSNSVWSCAVLLALEEKGYADDEVDRKIVDLDKGDNFSVSFLRLNIKGTVPTLVVPFQDSLSVDAERRYKALIDPKVRSRAIINFLDQSRSPLSRTRTTSTAPAPTLTPATIAFTATTETILEIIHAEDVSPDILAFINAQDDVTLKTFATNITPAIAGRQKALAECLSDAEAGKIVASAKVKNFWREKQIETEQLLAVLLVADKEEAALESADKTRRAEFFIKAKAAWGVKVKGACVKLNQEIIGPYALGDQLSTADVSLAAWMRKVVILAGGTAGNDGATAISTLESYIGFTLAKNYQAVDAREKEVAMVSKLEAFWQAMSSRSSWKKMY</sequence>
<dbReference type="AlphaFoldDB" id="A0AAD6YPE5"/>
<accession>A0AAD6YPE5</accession>
<keyword evidence="3" id="KW-1185">Reference proteome</keyword>
<dbReference type="SUPFAM" id="SSF52833">
    <property type="entry name" value="Thioredoxin-like"/>
    <property type="match status" value="1"/>
</dbReference>
<dbReference type="Proteomes" id="UP001219525">
    <property type="component" value="Unassembled WGS sequence"/>
</dbReference>
<dbReference type="InterPro" id="IPR004045">
    <property type="entry name" value="Glutathione_S-Trfase_N"/>
</dbReference>
<evidence type="ECO:0000313" key="3">
    <source>
        <dbReference type="Proteomes" id="UP001219525"/>
    </source>
</evidence>
<reference evidence="2" key="1">
    <citation type="submission" date="2023-03" db="EMBL/GenBank/DDBJ databases">
        <title>Massive genome expansion in bonnet fungi (Mycena s.s.) driven by repeated elements and novel gene families across ecological guilds.</title>
        <authorList>
            <consortium name="Lawrence Berkeley National Laboratory"/>
            <person name="Harder C.B."/>
            <person name="Miyauchi S."/>
            <person name="Viragh M."/>
            <person name="Kuo A."/>
            <person name="Thoen E."/>
            <person name="Andreopoulos B."/>
            <person name="Lu D."/>
            <person name="Skrede I."/>
            <person name="Drula E."/>
            <person name="Henrissat B."/>
            <person name="Morin E."/>
            <person name="Kohler A."/>
            <person name="Barry K."/>
            <person name="LaButti K."/>
            <person name="Morin E."/>
            <person name="Salamov A."/>
            <person name="Lipzen A."/>
            <person name="Mereny Z."/>
            <person name="Hegedus B."/>
            <person name="Baldrian P."/>
            <person name="Stursova M."/>
            <person name="Weitz H."/>
            <person name="Taylor A."/>
            <person name="Grigoriev I.V."/>
            <person name="Nagy L.G."/>
            <person name="Martin F."/>
            <person name="Kauserud H."/>
        </authorList>
    </citation>
    <scope>NUCLEOTIDE SEQUENCE</scope>
    <source>
        <strain evidence="2">9144</strain>
    </source>
</reference>
<gene>
    <name evidence="2" type="ORF">GGX14DRAFT_639472</name>
</gene>